<proteinExistence type="predicted"/>
<reference evidence="2" key="1">
    <citation type="submission" date="2016-06" db="EMBL/GenBank/DDBJ databases">
        <title>Pandoraea oxalativorans DSM 23570 Genome Sequencing.</title>
        <authorList>
            <person name="Ee R."/>
            <person name="Lim Y.-L."/>
            <person name="Yong D."/>
            <person name="Yin W.-F."/>
            <person name="Chan K.-G."/>
        </authorList>
    </citation>
    <scope>NUCLEOTIDE SEQUENCE</scope>
    <source>
        <strain evidence="2">DSM 23570</strain>
        <plasmid evidence="2">pPO70-1</plasmid>
    </source>
</reference>
<feature type="region of interest" description="Disordered" evidence="1">
    <location>
        <begin position="1"/>
        <end position="32"/>
    </location>
</feature>
<keyword evidence="3" id="KW-1185">Reference proteome</keyword>
<keyword evidence="2" id="KW-0614">Plasmid</keyword>
<name>A0A192B0U7_9BURK</name>
<dbReference type="Proteomes" id="UP000035050">
    <property type="component" value="Plasmid pPO70-1"/>
</dbReference>
<dbReference type="KEGG" id="pox:MB84_27955"/>
<gene>
    <name evidence="2" type="ORF">MB84_27955</name>
</gene>
<evidence type="ECO:0000313" key="3">
    <source>
        <dbReference type="Proteomes" id="UP000035050"/>
    </source>
</evidence>
<accession>A0A192B0U7</accession>
<dbReference type="EMBL" id="CP011518">
    <property type="protein sequence ID" value="ANJ86785.1"/>
    <property type="molecule type" value="Genomic_DNA"/>
</dbReference>
<sequence>MRPVFAGTSARSGYTSTRPRFSTCTPRRAAGAKNQVPKAVDAAFARATDAALTELRASIRGFEIIHGAVLEQEPFRQRTRLAEAERTRHRKVTKAALQSQRIASAKIAS</sequence>
<feature type="compositionally biased region" description="Polar residues" evidence="1">
    <location>
        <begin position="9"/>
        <end position="25"/>
    </location>
</feature>
<organism evidence="2 3">
    <name type="scientific">Pandoraea oxalativorans</name>
    <dbReference type="NCBI Taxonomy" id="573737"/>
    <lineage>
        <taxon>Bacteria</taxon>
        <taxon>Pseudomonadati</taxon>
        <taxon>Pseudomonadota</taxon>
        <taxon>Betaproteobacteria</taxon>
        <taxon>Burkholderiales</taxon>
        <taxon>Burkholderiaceae</taxon>
        <taxon>Pandoraea</taxon>
    </lineage>
</organism>
<evidence type="ECO:0000313" key="2">
    <source>
        <dbReference type="EMBL" id="ANJ86785.1"/>
    </source>
</evidence>
<dbReference type="AlphaFoldDB" id="A0A192B0U7"/>
<evidence type="ECO:0000256" key="1">
    <source>
        <dbReference type="SAM" id="MobiDB-lite"/>
    </source>
</evidence>
<protein>
    <submittedName>
        <fullName evidence="2">Uncharacterized protein</fullName>
    </submittedName>
</protein>
<geneLocation type="plasmid" evidence="2 3">
    <name>pPO70-1</name>
</geneLocation>